<evidence type="ECO:0000313" key="2">
    <source>
        <dbReference type="EMBL" id="CAD0095345.1"/>
    </source>
</evidence>
<dbReference type="AlphaFoldDB" id="A0A9N8PHM0"/>
<feature type="compositionally biased region" description="Basic and acidic residues" evidence="1">
    <location>
        <begin position="224"/>
        <end position="244"/>
    </location>
</feature>
<comment type="caution">
    <text evidence="2">The sequence shown here is derived from an EMBL/GenBank/DDBJ whole genome shotgun (WGS) entry which is preliminary data.</text>
</comment>
<dbReference type="OrthoDB" id="3915676at2759"/>
<dbReference type="Proteomes" id="UP000714618">
    <property type="component" value="Unassembled WGS sequence"/>
</dbReference>
<evidence type="ECO:0000313" key="3">
    <source>
        <dbReference type="Proteomes" id="UP000714618"/>
    </source>
</evidence>
<gene>
    <name evidence="2" type="ORF">AWRI4233_LOCUS5152</name>
</gene>
<reference evidence="2" key="1">
    <citation type="submission" date="2020-06" db="EMBL/GenBank/DDBJ databases">
        <authorList>
            <person name="Onetto C."/>
        </authorList>
    </citation>
    <scope>NUCLEOTIDE SEQUENCE</scope>
</reference>
<name>A0A9N8PHM0_9PEZI</name>
<sequence>MKTTTTTTLFSLTEVPRGPDGQPLRRSERLRITESKHELYKELQQENGVRYERRVLYNTQKKKFFKLYAVRALNVKLDNLWPGRIVKAIDCYPQVDTKADPYDGTIGRSSVAGPIAAKFRMNKYVSVSTKPDWRGDTPWAGMPILAKFNKAYSCEDKCYADLSRPHWISQWEHVYDDVGHIKGGEYSRLIDLLTMKEREFRTAAFAKFDTDDNQPEEWVPWDPDSEHQPKSGVRYADKKSERMSKKTFQRV</sequence>
<evidence type="ECO:0000256" key="1">
    <source>
        <dbReference type="SAM" id="MobiDB-lite"/>
    </source>
</evidence>
<keyword evidence="3" id="KW-1185">Reference proteome</keyword>
<protein>
    <submittedName>
        <fullName evidence="2">Uncharacterized protein</fullName>
    </submittedName>
</protein>
<dbReference type="EMBL" id="CAIJEO010000006">
    <property type="protein sequence ID" value="CAD0095345.1"/>
    <property type="molecule type" value="Genomic_DNA"/>
</dbReference>
<proteinExistence type="predicted"/>
<feature type="region of interest" description="Disordered" evidence="1">
    <location>
        <begin position="211"/>
        <end position="251"/>
    </location>
</feature>
<accession>A0A9N8PHM0</accession>
<organism evidence="2 3">
    <name type="scientific">Aureobasidium mustum</name>
    <dbReference type="NCBI Taxonomy" id="2773714"/>
    <lineage>
        <taxon>Eukaryota</taxon>
        <taxon>Fungi</taxon>
        <taxon>Dikarya</taxon>
        <taxon>Ascomycota</taxon>
        <taxon>Pezizomycotina</taxon>
        <taxon>Dothideomycetes</taxon>
        <taxon>Dothideomycetidae</taxon>
        <taxon>Dothideales</taxon>
        <taxon>Saccotheciaceae</taxon>
        <taxon>Aureobasidium</taxon>
    </lineage>
</organism>